<accession>A0A7W7LZG5</accession>
<name>A0A7W7LZG5_9ACTN</name>
<feature type="transmembrane region" description="Helical" evidence="1">
    <location>
        <begin position="52"/>
        <end position="75"/>
    </location>
</feature>
<dbReference type="RefSeq" id="WP_184821865.1">
    <property type="nucleotide sequence ID" value="NZ_BMTI01000019.1"/>
</dbReference>
<comment type="caution">
    <text evidence="2">The sequence shown here is derived from an EMBL/GenBank/DDBJ whole genome shotgun (WGS) entry which is preliminary data.</text>
</comment>
<keyword evidence="1" id="KW-0812">Transmembrane</keyword>
<evidence type="ECO:0000313" key="2">
    <source>
        <dbReference type="EMBL" id="MBB4899325.1"/>
    </source>
</evidence>
<proteinExistence type="predicted"/>
<dbReference type="EMBL" id="JACHJI010000005">
    <property type="protein sequence ID" value="MBB4899325.1"/>
    <property type="molecule type" value="Genomic_DNA"/>
</dbReference>
<dbReference type="Proteomes" id="UP000579523">
    <property type="component" value="Unassembled WGS sequence"/>
</dbReference>
<organism evidence="2 3">
    <name type="scientific">Streptomyces griseomycini</name>
    <dbReference type="NCBI Taxonomy" id="66895"/>
    <lineage>
        <taxon>Bacteria</taxon>
        <taxon>Bacillati</taxon>
        <taxon>Actinomycetota</taxon>
        <taxon>Actinomycetes</taxon>
        <taxon>Kitasatosporales</taxon>
        <taxon>Streptomycetaceae</taxon>
        <taxon>Streptomyces</taxon>
    </lineage>
</organism>
<sequence length="76" mass="8047">MSKGSPVIRSPQEREVTMGSGATFVVVPLLFYCAVMALFCRRVARSSTPRMGWVMAGGLIGLPLCLFSGVLIAAAL</sequence>
<gene>
    <name evidence="2" type="ORF">FHS37_003385</name>
</gene>
<keyword evidence="1" id="KW-0472">Membrane</keyword>
<reference evidence="2 3" key="1">
    <citation type="submission" date="2020-08" db="EMBL/GenBank/DDBJ databases">
        <title>Genomic Encyclopedia of Type Strains, Phase III (KMG-III): the genomes of soil and plant-associated and newly described type strains.</title>
        <authorList>
            <person name="Whitman W."/>
        </authorList>
    </citation>
    <scope>NUCLEOTIDE SEQUENCE [LARGE SCALE GENOMIC DNA]</scope>
    <source>
        <strain evidence="2 3">CECT 3273</strain>
    </source>
</reference>
<protein>
    <submittedName>
        <fullName evidence="2">Uncharacterized protein</fullName>
    </submittedName>
</protein>
<dbReference type="AlphaFoldDB" id="A0A7W7LZG5"/>
<keyword evidence="3" id="KW-1185">Reference proteome</keyword>
<evidence type="ECO:0000313" key="3">
    <source>
        <dbReference type="Proteomes" id="UP000579523"/>
    </source>
</evidence>
<evidence type="ECO:0000256" key="1">
    <source>
        <dbReference type="SAM" id="Phobius"/>
    </source>
</evidence>
<feature type="transmembrane region" description="Helical" evidence="1">
    <location>
        <begin position="20"/>
        <end position="40"/>
    </location>
</feature>
<keyword evidence="1" id="KW-1133">Transmembrane helix</keyword>